<dbReference type="HOGENOM" id="CLU_794203_0_0_10"/>
<dbReference type="Proteomes" id="UP000003879">
    <property type="component" value="Unassembled WGS sequence"/>
</dbReference>
<evidence type="ECO:0000313" key="3">
    <source>
        <dbReference type="Proteomes" id="UP000003879"/>
    </source>
</evidence>
<dbReference type="InterPro" id="IPR007235">
    <property type="entry name" value="Glyco_trans_28_C"/>
</dbReference>
<organism evidence="2 3">
    <name type="scientific">Bacteroides fragilis CL07T12C05</name>
    <dbReference type="NCBI Taxonomy" id="997883"/>
    <lineage>
        <taxon>Bacteria</taxon>
        <taxon>Pseudomonadati</taxon>
        <taxon>Bacteroidota</taxon>
        <taxon>Bacteroidia</taxon>
        <taxon>Bacteroidales</taxon>
        <taxon>Bacteroidaceae</taxon>
        <taxon>Bacteroides</taxon>
    </lineage>
</organism>
<sequence>MKKILGIFRGFPGLGRVVSGVSILETLRDSYCYDVKIISYLQGNKYLNSRGYNNLKEVTPVDYCSIGLLPTNKMGVYIHNCIREFTPDLIVVDGEPLMIKSIKISHPSIKVVALLNPADVVNPNNDKEAMDFFNEFYSLSDLAIVHGLRRIDKDSRYNKFLSINTIIRPEIIGVENVPTNNIYCVLGGGTVNVGQQFVDSTITIGQLCQKVASLFPQYTMHIVCSSQNIFNVLNRNNSSENVVLHDEIIPAEQYYSNAGLVITRSGRNTLSELAYLGIPAISFVSGCSYRKVEQTNNINDLNMPTIVPASMDISLAAFADFCQKMMQEKKGEPLHPGNEEAIKSILHL</sequence>
<dbReference type="SUPFAM" id="SSF53756">
    <property type="entry name" value="UDP-Glycosyltransferase/glycogen phosphorylase"/>
    <property type="match status" value="1"/>
</dbReference>
<reference evidence="2 3" key="1">
    <citation type="submission" date="2012-02" db="EMBL/GenBank/DDBJ databases">
        <title>The Genome Sequence of Bacteroides fragilis CL07T12C05.</title>
        <authorList>
            <consortium name="The Broad Institute Genome Sequencing Platform"/>
            <person name="Earl A."/>
            <person name="Ward D."/>
            <person name="Feldgarden M."/>
            <person name="Gevers D."/>
            <person name="Zitomersky N.L."/>
            <person name="Coyne M.J."/>
            <person name="Comstock L.E."/>
            <person name="Young S.K."/>
            <person name="Zeng Q."/>
            <person name="Gargeya S."/>
            <person name="Fitzgerald M."/>
            <person name="Haas B."/>
            <person name="Abouelleil A."/>
            <person name="Alvarado L."/>
            <person name="Arachchi H.M."/>
            <person name="Berlin A."/>
            <person name="Chapman S.B."/>
            <person name="Gearin G."/>
            <person name="Goldberg J."/>
            <person name="Griggs A."/>
            <person name="Gujja S."/>
            <person name="Hansen M."/>
            <person name="Heiman D."/>
            <person name="Howarth C."/>
            <person name="Larimer J."/>
            <person name="Lui A."/>
            <person name="MacDonald P.J.P."/>
            <person name="McCowen C."/>
            <person name="Montmayeur A."/>
            <person name="Murphy C."/>
            <person name="Neiman D."/>
            <person name="Pearson M."/>
            <person name="Priest M."/>
            <person name="Roberts A."/>
            <person name="Saif S."/>
            <person name="Shea T."/>
            <person name="Sisk P."/>
            <person name="Stolte C."/>
            <person name="Sykes S."/>
            <person name="Wortman J."/>
            <person name="Nusbaum C."/>
            <person name="Birren B."/>
        </authorList>
    </citation>
    <scope>NUCLEOTIDE SEQUENCE [LARGE SCALE GENOMIC DNA]</scope>
    <source>
        <strain evidence="2 3">CL07T12C05</strain>
    </source>
</reference>
<protein>
    <recommendedName>
        <fullName evidence="1">Glycosyl transferase family 28 C-terminal domain-containing protein</fullName>
    </recommendedName>
</protein>
<feature type="domain" description="Glycosyl transferase family 28 C-terminal" evidence="1">
    <location>
        <begin position="240"/>
        <end position="300"/>
    </location>
</feature>
<comment type="caution">
    <text evidence="2">The sequence shown here is derived from an EMBL/GenBank/DDBJ whole genome shotgun (WGS) entry which is preliminary data.</text>
</comment>
<evidence type="ECO:0000313" key="2">
    <source>
        <dbReference type="EMBL" id="EIY97183.1"/>
    </source>
</evidence>
<name>A0A0E2ARD4_BACFG</name>
<dbReference type="Pfam" id="PF04101">
    <property type="entry name" value="Glyco_tran_28_C"/>
    <property type="match status" value="1"/>
</dbReference>
<proteinExistence type="predicted"/>
<dbReference type="PATRIC" id="fig|997883.3.peg.1988"/>
<accession>A0A0E2ARD4</accession>
<gene>
    <name evidence="2" type="ORF">HMPREF1056_01896</name>
</gene>
<evidence type="ECO:0000259" key="1">
    <source>
        <dbReference type="Pfam" id="PF04101"/>
    </source>
</evidence>
<dbReference type="RefSeq" id="WP_005794738.1">
    <property type="nucleotide sequence ID" value="NZ_JH724215.1"/>
</dbReference>
<dbReference type="EMBL" id="AGXN01000010">
    <property type="protein sequence ID" value="EIY97183.1"/>
    <property type="molecule type" value="Genomic_DNA"/>
</dbReference>
<dbReference type="Gene3D" id="3.40.50.2000">
    <property type="entry name" value="Glycogen Phosphorylase B"/>
    <property type="match status" value="1"/>
</dbReference>
<dbReference type="AlphaFoldDB" id="A0A0E2ARD4"/>
<dbReference type="GO" id="GO:0016758">
    <property type="term" value="F:hexosyltransferase activity"/>
    <property type="evidence" value="ECO:0007669"/>
    <property type="project" value="InterPro"/>
</dbReference>